<evidence type="ECO:0000256" key="4">
    <source>
        <dbReference type="ARBA" id="ARBA00022679"/>
    </source>
</evidence>
<dbReference type="PANTHER" id="PTHR11727">
    <property type="entry name" value="DIMETHYLADENOSINE TRANSFERASE"/>
    <property type="match status" value="1"/>
</dbReference>
<dbReference type="EMBL" id="CP100355">
    <property type="protein sequence ID" value="UTF52797.1"/>
    <property type="molecule type" value="Genomic_DNA"/>
</dbReference>
<evidence type="ECO:0000256" key="2">
    <source>
        <dbReference type="ARBA" id="ARBA00022552"/>
    </source>
</evidence>
<dbReference type="PROSITE" id="PS51689">
    <property type="entry name" value="SAM_RNA_A_N6_MT"/>
    <property type="match status" value="1"/>
</dbReference>
<dbReference type="InterPro" id="IPR001737">
    <property type="entry name" value="KsgA/Erm"/>
</dbReference>
<dbReference type="InterPro" id="IPR020596">
    <property type="entry name" value="rRNA_Ade_Mease_Trfase_CS"/>
</dbReference>
<feature type="binding site" evidence="7 8">
    <location>
        <position position="97"/>
    </location>
    <ligand>
        <name>S-adenosyl-L-methionine</name>
        <dbReference type="ChEBI" id="CHEBI:59789"/>
    </ligand>
</feature>
<dbReference type="NCBIfam" id="TIGR00755">
    <property type="entry name" value="ksgA"/>
    <property type="match status" value="1"/>
</dbReference>
<comment type="function">
    <text evidence="7">Specifically dimethylates two adjacent adenosines in the loop of a conserved hairpin near the 3'-end of 16S rRNA in the 30S particle. May play a critical role in biogenesis of 30S subunits.</text>
</comment>
<dbReference type="AlphaFoldDB" id="A0A9E7SUF2"/>
<keyword evidence="1 7" id="KW-0963">Cytoplasm</keyword>
<gene>
    <name evidence="7 11" type="primary">rsmA</name>
    <name evidence="7" type="synonym">ksgA</name>
    <name evidence="11" type="ORF">NGM29_13520</name>
</gene>
<dbReference type="PROSITE" id="PS01131">
    <property type="entry name" value="RRNA_A_DIMETH"/>
    <property type="match status" value="1"/>
</dbReference>
<keyword evidence="2 7" id="KW-0698">rRNA processing</keyword>
<feature type="binding site" evidence="7 8">
    <location>
        <position position="125"/>
    </location>
    <ligand>
        <name>S-adenosyl-L-methionine</name>
        <dbReference type="ChEBI" id="CHEBI:59789"/>
    </ligand>
</feature>
<feature type="region of interest" description="Disordered" evidence="9">
    <location>
        <begin position="1"/>
        <end position="20"/>
    </location>
</feature>
<dbReference type="GeneID" id="73291084"/>
<feature type="binding site" evidence="7 8">
    <location>
        <position position="140"/>
    </location>
    <ligand>
        <name>S-adenosyl-L-methionine</name>
        <dbReference type="ChEBI" id="CHEBI:59789"/>
    </ligand>
</feature>
<name>A0A9E7SUF2_9EURY</name>
<keyword evidence="12" id="KW-1185">Reference proteome</keyword>
<comment type="subcellular location">
    <subcellularLocation>
        <location evidence="7">Cytoplasm</location>
    </subcellularLocation>
</comment>
<dbReference type="KEGG" id="sawl:NGM29_13520"/>
<dbReference type="GO" id="GO:0003723">
    <property type="term" value="F:RNA binding"/>
    <property type="evidence" value="ECO:0007669"/>
    <property type="project" value="UniProtKB-UniRule"/>
</dbReference>
<keyword evidence="3 7" id="KW-0489">Methyltransferase</keyword>
<dbReference type="PANTHER" id="PTHR11727:SF7">
    <property type="entry name" value="DIMETHYLADENOSINE TRANSFERASE-RELATED"/>
    <property type="match status" value="1"/>
</dbReference>
<dbReference type="GO" id="GO:0000179">
    <property type="term" value="F:rRNA (adenine-N6,N6-)-dimethyltransferase activity"/>
    <property type="evidence" value="ECO:0007669"/>
    <property type="project" value="UniProtKB-UniRule"/>
</dbReference>
<reference evidence="11" key="1">
    <citation type="submission" date="2022-06" db="EMBL/GenBank/DDBJ databases">
        <title>Diverse halophilic archaea isolated from saline environments.</title>
        <authorList>
            <person name="Cui H.-L."/>
        </authorList>
    </citation>
    <scope>NUCLEOTIDE SEQUENCE</scope>
    <source>
        <strain evidence="11">WLHS1</strain>
    </source>
</reference>
<evidence type="ECO:0000256" key="1">
    <source>
        <dbReference type="ARBA" id="ARBA00022490"/>
    </source>
</evidence>
<evidence type="ECO:0000256" key="3">
    <source>
        <dbReference type="ARBA" id="ARBA00022603"/>
    </source>
</evidence>
<feature type="region of interest" description="Disordered" evidence="9">
    <location>
        <begin position="37"/>
        <end position="67"/>
    </location>
</feature>
<protein>
    <recommendedName>
        <fullName evidence="7">Probable ribosomal RNA small subunit methyltransferase A</fullName>
        <ecNumber evidence="7">2.1.1.-</ecNumber>
    </recommendedName>
    <alternativeName>
        <fullName evidence="7">16S rRNA dimethyladenosine transferase</fullName>
    </alternativeName>
    <alternativeName>
        <fullName evidence="7">16S rRNA dimethylase</fullName>
    </alternativeName>
    <alternativeName>
        <fullName evidence="7">S-adenosylmethionine-6-N',N'-adenosyl(rRNA) dimethyltransferase</fullName>
    </alternativeName>
</protein>
<dbReference type="SMART" id="SM00650">
    <property type="entry name" value="rADc"/>
    <property type="match status" value="1"/>
</dbReference>
<evidence type="ECO:0000256" key="9">
    <source>
        <dbReference type="SAM" id="MobiDB-lite"/>
    </source>
</evidence>
<comment type="similarity">
    <text evidence="7">Belongs to the class I-like SAM-binding methyltransferase superfamily. rRNA adenine N(6)-methyltransferase family. RsmA subfamily.</text>
</comment>
<organism evidence="11 12">
    <name type="scientific">Natronosalvus rutilus</name>
    <dbReference type="NCBI Taxonomy" id="2953753"/>
    <lineage>
        <taxon>Archaea</taxon>
        <taxon>Methanobacteriati</taxon>
        <taxon>Methanobacteriota</taxon>
        <taxon>Stenosarchaea group</taxon>
        <taxon>Halobacteria</taxon>
        <taxon>Halobacteriales</taxon>
        <taxon>Natrialbaceae</taxon>
        <taxon>Natronosalvus</taxon>
    </lineage>
</organism>
<evidence type="ECO:0000256" key="7">
    <source>
        <dbReference type="HAMAP-Rule" id="MF_00607"/>
    </source>
</evidence>
<proteinExistence type="inferred from homology"/>
<keyword evidence="5 7" id="KW-0949">S-adenosyl-L-methionine</keyword>
<evidence type="ECO:0000256" key="6">
    <source>
        <dbReference type="ARBA" id="ARBA00022884"/>
    </source>
</evidence>
<evidence type="ECO:0000313" key="11">
    <source>
        <dbReference type="EMBL" id="UTF52797.1"/>
    </source>
</evidence>
<dbReference type="Gene3D" id="3.40.50.150">
    <property type="entry name" value="Vaccinia Virus protein VP39"/>
    <property type="match status" value="1"/>
</dbReference>
<feature type="binding site" evidence="7 8">
    <location>
        <position position="76"/>
    </location>
    <ligand>
        <name>S-adenosyl-L-methionine</name>
        <dbReference type="ChEBI" id="CHEBI:59789"/>
    </ligand>
</feature>
<dbReference type="Pfam" id="PF00398">
    <property type="entry name" value="RrnaAD"/>
    <property type="match status" value="1"/>
</dbReference>
<dbReference type="GO" id="GO:0005737">
    <property type="term" value="C:cytoplasm"/>
    <property type="evidence" value="ECO:0007669"/>
    <property type="project" value="UniProtKB-SubCell"/>
</dbReference>
<dbReference type="InterPro" id="IPR023165">
    <property type="entry name" value="rRNA_Ade_diMease-like_C"/>
</dbReference>
<sequence length="304" mass="33183">MRDPDGLIARAGVRGDPDRDQHFLVDDRVLDRLPTYLELSNRDASPGGSEESTESTDPIESAESTREVTSHLLEIGGGTGALTDRLLAVADEVTVVERDRRLAAFLEDEFAEEVAAGRLTVIQGDALEVDLPSFSASVSNLPYGVSSQIAFRLLPEKRPLVLMFQKEFAERMVAEPGTPEYGRLSVSAQHFAAVEIVETIPKEAFSPPPQVESAVVRSTPRTPDYEVADEAFFLRFVKAVFTQRRKTMRNAIRNTAHISGLEDADAVVEAADEDLLGKRAGAVTPAEFAELATLADEVGRSDER</sequence>
<dbReference type="InterPro" id="IPR029063">
    <property type="entry name" value="SAM-dependent_MTases_sf"/>
</dbReference>
<keyword evidence="4 7" id="KW-0808">Transferase</keyword>
<dbReference type="Proteomes" id="UP001056855">
    <property type="component" value="Chromosome"/>
</dbReference>
<accession>A0A9E7SUF2</accession>
<evidence type="ECO:0000313" key="12">
    <source>
        <dbReference type="Proteomes" id="UP001056855"/>
    </source>
</evidence>
<dbReference type="SUPFAM" id="SSF53335">
    <property type="entry name" value="S-adenosyl-L-methionine-dependent methyltransferases"/>
    <property type="match status" value="1"/>
</dbReference>
<dbReference type="InterPro" id="IPR020598">
    <property type="entry name" value="rRNA_Ade_methylase_Trfase_N"/>
</dbReference>
<dbReference type="RefSeq" id="WP_254156853.1">
    <property type="nucleotide sequence ID" value="NZ_CP100355.1"/>
</dbReference>
<dbReference type="Gene3D" id="1.10.8.100">
    <property type="entry name" value="Ribosomal RNA adenine dimethylase-like, domain 2"/>
    <property type="match status" value="1"/>
</dbReference>
<dbReference type="HAMAP" id="MF_00607">
    <property type="entry name" value="16SrRNA_methyltr_A"/>
    <property type="match status" value="1"/>
</dbReference>
<dbReference type="CDD" id="cd02440">
    <property type="entry name" value="AdoMet_MTases"/>
    <property type="match status" value="1"/>
</dbReference>
<keyword evidence="6 7" id="KW-0694">RNA-binding</keyword>
<dbReference type="EC" id="2.1.1.-" evidence="7"/>
<feature type="binding site" evidence="7 8">
    <location>
        <position position="24"/>
    </location>
    <ligand>
        <name>S-adenosyl-L-methionine</name>
        <dbReference type="ChEBI" id="CHEBI:59789"/>
    </ligand>
</feature>
<evidence type="ECO:0000256" key="5">
    <source>
        <dbReference type="ARBA" id="ARBA00022691"/>
    </source>
</evidence>
<dbReference type="InterPro" id="IPR011530">
    <property type="entry name" value="rRNA_adenine_dimethylase"/>
</dbReference>
<feature type="domain" description="Ribosomal RNA adenine methylase transferase N-terminal" evidence="10">
    <location>
        <begin position="29"/>
        <end position="222"/>
    </location>
</feature>
<feature type="binding site" evidence="7 8">
    <location>
        <position position="22"/>
    </location>
    <ligand>
        <name>S-adenosyl-L-methionine</name>
        <dbReference type="ChEBI" id="CHEBI:59789"/>
    </ligand>
</feature>
<evidence type="ECO:0000256" key="8">
    <source>
        <dbReference type="PROSITE-ProRule" id="PRU01026"/>
    </source>
</evidence>
<evidence type="ECO:0000259" key="10">
    <source>
        <dbReference type="SMART" id="SM00650"/>
    </source>
</evidence>